<dbReference type="EMBL" id="MN740289">
    <property type="protein sequence ID" value="QHT98197.1"/>
    <property type="molecule type" value="Genomic_DNA"/>
</dbReference>
<name>A0A6C0J2M1_9ZZZZ</name>
<protein>
    <submittedName>
        <fullName evidence="3">Uncharacterized protein</fullName>
    </submittedName>
</protein>
<evidence type="ECO:0000313" key="3">
    <source>
        <dbReference type="EMBL" id="QHT98197.1"/>
    </source>
</evidence>
<sequence>MIKEYKLVTLVSAALVATVVRLFFYLVGGKEGSYLRESISNMGVTVILLEVCIVMLRFFTTFQMMERFKKYIPDKYELAVFTLMGLCIPLLWTTLPGMLITKPNYANDAITYLTNRPFEPVPIFVEYTSLYILSNKIVSQQTSLTILCIAIISVIIAISDVKGNGYTIFQSIQNQSEAPEPFHGLKYQGDSYIAPAPKEPSSLDSEDL</sequence>
<keyword evidence="2" id="KW-0812">Transmembrane</keyword>
<feature type="transmembrane region" description="Helical" evidence="2">
    <location>
        <begin position="7"/>
        <end position="27"/>
    </location>
</feature>
<keyword evidence="2" id="KW-0472">Membrane</keyword>
<feature type="transmembrane region" description="Helical" evidence="2">
    <location>
        <begin position="78"/>
        <end position="95"/>
    </location>
</feature>
<proteinExistence type="predicted"/>
<dbReference type="AlphaFoldDB" id="A0A6C0J2M1"/>
<organism evidence="3">
    <name type="scientific">viral metagenome</name>
    <dbReference type="NCBI Taxonomy" id="1070528"/>
    <lineage>
        <taxon>unclassified sequences</taxon>
        <taxon>metagenomes</taxon>
        <taxon>organismal metagenomes</taxon>
    </lineage>
</organism>
<accession>A0A6C0J2M1</accession>
<evidence type="ECO:0000256" key="2">
    <source>
        <dbReference type="SAM" id="Phobius"/>
    </source>
</evidence>
<reference evidence="3" key="1">
    <citation type="journal article" date="2020" name="Nature">
        <title>Giant virus diversity and host interactions through global metagenomics.</title>
        <authorList>
            <person name="Schulz F."/>
            <person name="Roux S."/>
            <person name="Paez-Espino D."/>
            <person name="Jungbluth S."/>
            <person name="Walsh D.A."/>
            <person name="Denef V.J."/>
            <person name="McMahon K.D."/>
            <person name="Konstantinidis K.T."/>
            <person name="Eloe-Fadrosh E.A."/>
            <person name="Kyrpides N.C."/>
            <person name="Woyke T."/>
        </authorList>
    </citation>
    <scope>NUCLEOTIDE SEQUENCE</scope>
    <source>
        <strain evidence="3">GVMAG-M-3300025626-8</strain>
    </source>
</reference>
<keyword evidence="2" id="KW-1133">Transmembrane helix</keyword>
<feature type="transmembrane region" description="Helical" evidence="2">
    <location>
        <begin position="39"/>
        <end position="58"/>
    </location>
</feature>
<feature type="region of interest" description="Disordered" evidence="1">
    <location>
        <begin position="188"/>
        <end position="208"/>
    </location>
</feature>
<evidence type="ECO:0000256" key="1">
    <source>
        <dbReference type="SAM" id="MobiDB-lite"/>
    </source>
</evidence>
<feature type="transmembrane region" description="Helical" evidence="2">
    <location>
        <begin position="137"/>
        <end position="158"/>
    </location>
</feature>